<dbReference type="AlphaFoldDB" id="A0AAD7IJF5"/>
<evidence type="ECO:0000256" key="3">
    <source>
        <dbReference type="SAM" id="SignalP"/>
    </source>
</evidence>
<gene>
    <name evidence="4" type="ORF">DFH07DRAFT_27626</name>
</gene>
<evidence type="ECO:0000256" key="1">
    <source>
        <dbReference type="ARBA" id="ARBA00022729"/>
    </source>
</evidence>
<dbReference type="EMBL" id="JARJLG010000107">
    <property type="protein sequence ID" value="KAJ7744542.1"/>
    <property type="molecule type" value="Genomic_DNA"/>
</dbReference>
<dbReference type="Gene3D" id="2.40.40.10">
    <property type="entry name" value="RlpA-like domain"/>
    <property type="match status" value="1"/>
</dbReference>
<feature type="region of interest" description="Disordered" evidence="2">
    <location>
        <begin position="54"/>
        <end position="73"/>
    </location>
</feature>
<feature type="chain" id="PRO_5042104595" evidence="3">
    <location>
        <begin position="21"/>
        <end position="220"/>
    </location>
</feature>
<organism evidence="4 5">
    <name type="scientific">Mycena maculata</name>
    <dbReference type="NCBI Taxonomy" id="230809"/>
    <lineage>
        <taxon>Eukaryota</taxon>
        <taxon>Fungi</taxon>
        <taxon>Dikarya</taxon>
        <taxon>Basidiomycota</taxon>
        <taxon>Agaricomycotina</taxon>
        <taxon>Agaricomycetes</taxon>
        <taxon>Agaricomycetidae</taxon>
        <taxon>Agaricales</taxon>
        <taxon>Marasmiineae</taxon>
        <taxon>Mycenaceae</taxon>
        <taxon>Mycena</taxon>
    </lineage>
</organism>
<name>A0AAD7IJF5_9AGAR</name>
<accession>A0AAD7IJF5</accession>
<reference evidence="4" key="1">
    <citation type="submission" date="2023-03" db="EMBL/GenBank/DDBJ databases">
        <title>Massive genome expansion in bonnet fungi (Mycena s.s.) driven by repeated elements and novel gene families across ecological guilds.</title>
        <authorList>
            <consortium name="Lawrence Berkeley National Laboratory"/>
            <person name="Harder C.B."/>
            <person name="Miyauchi S."/>
            <person name="Viragh M."/>
            <person name="Kuo A."/>
            <person name="Thoen E."/>
            <person name="Andreopoulos B."/>
            <person name="Lu D."/>
            <person name="Skrede I."/>
            <person name="Drula E."/>
            <person name="Henrissat B."/>
            <person name="Morin E."/>
            <person name="Kohler A."/>
            <person name="Barry K."/>
            <person name="LaButti K."/>
            <person name="Morin E."/>
            <person name="Salamov A."/>
            <person name="Lipzen A."/>
            <person name="Mereny Z."/>
            <person name="Hegedus B."/>
            <person name="Baldrian P."/>
            <person name="Stursova M."/>
            <person name="Weitz H."/>
            <person name="Taylor A."/>
            <person name="Grigoriev I.V."/>
            <person name="Nagy L.G."/>
            <person name="Martin F."/>
            <person name="Kauserud H."/>
        </authorList>
    </citation>
    <scope>NUCLEOTIDE SEQUENCE</scope>
    <source>
        <strain evidence="4">CBHHK188m</strain>
    </source>
</reference>
<evidence type="ECO:0000313" key="5">
    <source>
        <dbReference type="Proteomes" id="UP001215280"/>
    </source>
</evidence>
<dbReference type="InterPro" id="IPR051477">
    <property type="entry name" value="Expansin_CellWall"/>
</dbReference>
<dbReference type="Proteomes" id="UP001215280">
    <property type="component" value="Unassembled WGS sequence"/>
</dbReference>
<keyword evidence="1 3" id="KW-0732">Signal</keyword>
<dbReference type="SUPFAM" id="SSF50685">
    <property type="entry name" value="Barwin-like endoglucanases"/>
    <property type="match status" value="1"/>
</dbReference>
<proteinExistence type="predicted"/>
<evidence type="ECO:0000256" key="2">
    <source>
        <dbReference type="SAM" id="MobiDB-lite"/>
    </source>
</evidence>
<protein>
    <submittedName>
        <fullName evidence="4">Non-catalytic module family EXPN protein</fullName>
    </submittedName>
</protein>
<sequence length="220" mass="24118">MIRLALLVLSALCIFSITGATPARAIARSKYTKPHSLGDSYTFDPRDGWQSFNASNPQYKHRREPAKKDAPEKKPAVSNLLSIPQAIKAAFNGLRGEGPSESTIITWYTGHDLLNPSCWANTPWAPTDSSFVCALTLDGWQNKPECLSFLQMCNGPEKCVFVRVVDSCAGCAPGSRHVDMTKDSFSQLAPLETGTATVMARPATPPTDIWFEDLWGPEEK</sequence>
<comment type="caution">
    <text evidence="4">The sequence shown here is derived from an EMBL/GenBank/DDBJ whole genome shotgun (WGS) entry which is preliminary data.</text>
</comment>
<evidence type="ECO:0000313" key="4">
    <source>
        <dbReference type="EMBL" id="KAJ7744542.1"/>
    </source>
</evidence>
<dbReference type="PANTHER" id="PTHR31836">
    <property type="match status" value="1"/>
</dbReference>
<dbReference type="InterPro" id="IPR036908">
    <property type="entry name" value="RlpA-like_sf"/>
</dbReference>
<feature type="signal peptide" evidence="3">
    <location>
        <begin position="1"/>
        <end position="20"/>
    </location>
</feature>
<keyword evidence="5" id="KW-1185">Reference proteome</keyword>
<dbReference type="PANTHER" id="PTHR31836:SF22">
    <property type="entry name" value="RLPA-LIKE PROTEIN DOUBLE-PSI BETA-BARREL DOMAIN-CONTAINING PROTEIN"/>
    <property type="match status" value="1"/>
</dbReference>